<protein>
    <submittedName>
        <fullName evidence="1">Putative transposon Ty5-1 protein</fullName>
    </submittedName>
</protein>
<proteinExistence type="predicted"/>
<dbReference type="Proteomes" id="UP000602510">
    <property type="component" value="Unassembled WGS sequence"/>
</dbReference>
<keyword evidence="2" id="KW-1185">Reference proteome</keyword>
<dbReference type="AlphaFoldDB" id="A0A833S6E7"/>
<evidence type="ECO:0000313" key="2">
    <source>
        <dbReference type="Proteomes" id="UP000602510"/>
    </source>
</evidence>
<organism evidence="1 2">
    <name type="scientific">Phytophthora infestans</name>
    <name type="common">Potato late blight agent</name>
    <name type="synonym">Botrytis infestans</name>
    <dbReference type="NCBI Taxonomy" id="4787"/>
    <lineage>
        <taxon>Eukaryota</taxon>
        <taxon>Sar</taxon>
        <taxon>Stramenopiles</taxon>
        <taxon>Oomycota</taxon>
        <taxon>Peronosporomycetes</taxon>
        <taxon>Peronosporales</taxon>
        <taxon>Peronosporaceae</taxon>
        <taxon>Phytophthora</taxon>
    </lineage>
</organism>
<reference evidence="1" key="1">
    <citation type="submission" date="2020-04" db="EMBL/GenBank/DDBJ databases">
        <title>Hybrid Assembly of Korean Phytophthora infestans isolates.</title>
        <authorList>
            <person name="Prokchorchik M."/>
            <person name="Lee Y."/>
            <person name="Seo J."/>
            <person name="Cho J.-H."/>
            <person name="Park Y.-E."/>
            <person name="Jang D.-C."/>
            <person name="Im J.-S."/>
            <person name="Choi J.-G."/>
            <person name="Park H.-J."/>
            <person name="Lee G.-B."/>
            <person name="Lee Y.-G."/>
            <person name="Hong S.-Y."/>
            <person name="Cho K."/>
            <person name="Sohn K.H."/>
        </authorList>
    </citation>
    <scope>NUCLEOTIDE SEQUENCE</scope>
    <source>
        <strain evidence="1">KR_1_A1</strain>
    </source>
</reference>
<evidence type="ECO:0000313" key="1">
    <source>
        <dbReference type="EMBL" id="KAF4034366.1"/>
    </source>
</evidence>
<gene>
    <name evidence="1" type="ORF">GN244_ATG13668</name>
</gene>
<dbReference type="EMBL" id="WSZM01000371">
    <property type="protein sequence ID" value="KAF4034366.1"/>
    <property type="molecule type" value="Genomic_DNA"/>
</dbReference>
<comment type="caution">
    <text evidence="1">The sequence shown here is derived from an EMBL/GenBank/DDBJ whole genome shotgun (WGS) entry which is preliminary data.</text>
</comment>
<name>A0A833S6E7_PHYIN</name>
<sequence>METMANCSQSTDGQDGELSLDYRGATGAFIYLATSFRPDIAYSADYLSRFMTNPRKKHCGDVKRTLRNMSTKNLRVVKSPDCTGAKAIVLQVTHA</sequence>
<accession>A0A833S6E7</accession>